<gene>
    <name evidence="1" type="ORF">J1902_07395</name>
</gene>
<name>A0A939KM06_9MICC</name>
<sequence length="212" mass="23829">MEWQHEMIKIYLIEVMRQRDFARHSLDRYISARDNFKADAFTYGDIVEMYAAAQALLTSAAQISKLLWVVMPKRKPSGSGLSDEQYAAKRSFTLARAKAVRKVLNVSDDSILKNRQVRNAVEHFDERIDSHILDGAVQLVDSNVCSVHELGGIDPINMLRHIDPYTNRVSVLDDGTSLTELWSAIQSIGSAAATHHDNLRTTNARTSTLKTT</sequence>
<accession>A0A939KM06</accession>
<organism evidence="1 2">
    <name type="scientific">Arthrobacter cavernae</name>
    <dbReference type="NCBI Taxonomy" id="2817681"/>
    <lineage>
        <taxon>Bacteria</taxon>
        <taxon>Bacillati</taxon>
        <taxon>Actinomycetota</taxon>
        <taxon>Actinomycetes</taxon>
        <taxon>Micrococcales</taxon>
        <taxon>Micrococcaceae</taxon>
        <taxon>Arthrobacter</taxon>
    </lineage>
</organism>
<keyword evidence="2" id="KW-1185">Reference proteome</keyword>
<dbReference type="RefSeq" id="WP_207615611.1">
    <property type="nucleotide sequence ID" value="NZ_JAFNLL010000013.1"/>
</dbReference>
<comment type="caution">
    <text evidence="1">The sequence shown here is derived from an EMBL/GenBank/DDBJ whole genome shotgun (WGS) entry which is preliminary data.</text>
</comment>
<dbReference type="AlphaFoldDB" id="A0A939KM06"/>
<dbReference type="Proteomes" id="UP000664164">
    <property type="component" value="Unassembled WGS sequence"/>
</dbReference>
<reference evidence="1" key="1">
    <citation type="submission" date="2021-03" db="EMBL/GenBank/DDBJ databases">
        <title>A new species, PO-11, isolated from a karst cave deposit.</title>
        <authorList>
            <person name="Zhaoxiaoyong W."/>
        </authorList>
    </citation>
    <scope>NUCLEOTIDE SEQUENCE</scope>
    <source>
        <strain evidence="1">PO-11</strain>
    </source>
</reference>
<protein>
    <submittedName>
        <fullName evidence="1">Uncharacterized protein</fullName>
    </submittedName>
</protein>
<proteinExistence type="predicted"/>
<evidence type="ECO:0000313" key="2">
    <source>
        <dbReference type="Proteomes" id="UP000664164"/>
    </source>
</evidence>
<dbReference type="EMBL" id="JAFNLL010000013">
    <property type="protein sequence ID" value="MBO1267808.1"/>
    <property type="molecule type" value="Genomic_DNA"/>
</dbReference>
<evidence type="ECO:0000313" key="1">
    <source>
        <dbReference type="EMBL" id="MBO1267808.1"/>
    </source>
</evidence>